<keyword evidence="1" id="KW-0812">Transmembrane</keyword>
<keyword evidence="1" id="KW-0472">Membrane</keyword>
<reference evidence="2 3" key="1">
    <citation type="submission" date="2020-12" db="EMBL/GenBank/DDBJ databases">
        <title>Bacterial novel species Pedobacter sp. SD-b isolated from soil.</title>
        <authorList>
            <person name="Jung H.-Y."/>
        </authorList>
    </citation>
    <scope>NUCLEOTIDE SEQUENCE [LARGE SCALE GENOMIC DNA]</scope>
    <source>
        <strain evidence="2 3">SD-b</strain>
    </source>
</reference>
<keyword evidence="3" id="KW-1185">Reference proteome</keyword>
<feature type="transmembrane region" description="Helical" evidence="1">
    <location>
        <begin position="7"/>
        <end position="29"/>
    </location>
</feature>
<dbReference type="EMBL" id="JAEHFY010000048">
    <property type="protein sequence ID" value="MBK0384546.1"/>
    <property type="molecule type" value="Genomic_DNA"/>
</dbReference>
<organism evidence="2 3">
    <name type="scientific">Pedobacter segetis</name>
    <dbReference type="NCBI Taxonomy" id="2793069"/>
    <lineage>
        <taxon>Bacteria</taxon>
        <taxon>Pseudomonadati</taxon>
        <taxon>Bacteroidota</taxon>
        <taxon>Sphingobacteriia</taxon>
        <taxon>Sphingobacteriales</taxon>
        <taxon>Sphingobacteriaceae</taxon>
        <taxon>Pedobacter</taxon>
    </lineage>
</organism>
<accession>A0ABS1BP48</accession>
<evidence type="ECO:0000313" key="3">
    <source>
        <dbReference type="Proteomes" id="UP000660024"/>
    </source>
</evidence>
<proteinExistence type="predicted"/>
<dbReference type="Proteomes" id="UP000660024">
    <property type="component" value="Unassembled WGS sequence"/>
</dbReference>
<dbReference type="RefSeq" id="WP_200588257.1">
    <property type="nucleotide sequence ID" value="NZ_JAEHFY010000048.1"/>
</dbReference>
<name>A0ABS1BP48_9SPHI</name>
<protein>
    <submittedName>
        <fullName evidence="2">Uncharacterized protein</fullName>
    </submittedName>
</protein>
<comment type="caution">
    <text evidence="2">The sequence shown here is derived from an EMBL/GenBank/DDBJ whole genome shotgun (WGS) entry which is preliminary data.</text>
</comment>
<evidence type="ECO:0000313" key="2">
    <source>
        <dbReference type="EMBL" id="MBK0384546.1"/>
    </source>
</evidence>
<sequence length="209" mass="24530">MEIIEEIIKFSIGGLTITGIIVYLGKLILTKSSDMLIENYRNQLAISKAEHQNQLEILKTEHQIRFSKLHSERGEIIKEIYQDFYDLEQKLENMTTLFQGPEWKIDKKRDDEATEMYRQTCDRLERNRIYFTEELCSQLASALEQYNNIIRQMLKAKNHAKYDSDGSGRRFPEGQGSMDLWKDAEEKTKNEIMNLRLELANVFRGLIGV</sequence>
<gene>
    <name evidence="2" type="ORF">I5M32_16420</name>
</gene>
<keyword evidence="1" id="KW-1133">Transmembrane helix</keyword>
<evidence type="ECO:0000256" key="1">
    <source>
        <dbReference type="SAM" id="Phobius"/>
    </source>
</evidence>